<name>A0A2Z3GXB6_9BACT</name>
<dbReference type="InterPro" id="IPR006645">
    <property type="entry name" value="NGN-like_dom"/>
</dbReference>
<evidence type="ECO:0000259" key="6">
    <source>
        <dbReference type="SMART" id="SM00739"/>
    </source>
</evidence>
<dbReference type="InterPro" id="IPR008991">
    <property type="entry name" value="Translation_prot_SH3-like_sf"/>
</dbReference>
<dbReference type="PANTHER" id="PTHR30265">
    <property type="entry name" value="RHO-INTERACTING TRANSCRIPTION TERMINATION FACTOR NUSG"/>
    <property type="match status" value="1"/>
</dbReference>
<evidence type="ECO:0000313" key="7">
    <source>
        <dbReference type="EMBL" id="AWM36652.1"/>
    </source>
</evidence>
<evidence type="ECO:0000313" key="8">
    <source>
        <dbReference type="Proteomes" id="UP000245802"/>
    </source>
</evidence>
<keyword evidence="3" id="KW-0804">Transcription</keyword>
<dbReference type="OrthoDB" id="9809075at2"/>
<evidence type="ECO:0008006" key="9">
    <source>
        <dbReference type="Google" id="ProtNLM"/>
    </source>
</evidence>
<dbReference type="InterPro" id="IPR043425">
    <property type="entry name" value="NusG-like"/>
</dbReference>
<proteinExistence type="predicted"/>
<dbReference type="PANTHER" id="PTHR30265:SF2">
    <property type="entry name" value="TRANSCRIPTION TERMINATION_ANTITERMINATION PROTEIN NUSG"/>
    <property type="match status" value="1"/>
</dbReference>
<evidence type="ECO:0000256" key="1">
    <source>
        <dbReference type="ARBA" id="ARBA00022814"/>
    </source>
</evidence>
<keyword evidence="8" id="KW-1185">Reference proteome</keyword>
<dbReference type="Gene3D" id="3.30.70.940">
    <property type="entry name" value="NusG, N-terminal domain"/>
    <property type="match status" value="1"/>
</dbReference>
<keyword evidence="1" id="KW-0889">Transcription antitermination</keyword>
<dbReference type="GO" id="GO:0031564">
    <property type="term" value="P:transcription antitermination"/>
    <property type="evidence" value="ECO:0007669"/>
    <property type="project" value="UniProtKB-KW"/>
</dbReference>
<dbReference type="Proteomes" id="UP000245802">
    <property type="component" value="Chromosome"/>
</dbReference>
<dbReference type="GO" id="GO:0005829">
    <property type="term" value="C:cytosol"/>
    <property type="evidence" value="ECO:0007669"/>
    <property type="project" value="TreeGrafter"/>
</dbReference>
<dbReference type="KEGG" id="gog:C1280_06215"/>
<evidence type="ECO:0000256" key="4">
    <source>
        <dbReference type="SAM" id="MobiDB-lite"/>
    </source>
</evidence>
<dbReference type="CDD" id="cd06091">
    <property type="entry name" value="KOW_NusG"/>
    <property type="match status" value="1"/>
</dbReference>
<dbReference type="InterPro" id="IPR014722">
    <property type="entry name" value="Rib_uL2_dom2"/>
</dbReference>
<evidence type="ECO:0000256" key="2">
    <source>
        <dbReference type="ARBA" id="ARBA00023015"/>
    </source>
</evidence>
<evidence type="ECO:0000256" key="3">
    <source>
        <dbReference type="ARBA" id="ARBA00023163"/>
    </source>
</evidence>
<dbReference type="InterPro" id="IPR047050">
    <property type="entry name" value="NGN"/>
</dbReference>
<feature type="domain" description="NusG-like N-terminal" evidence="5">
    <location>
        <begin position="97"/>
        <end position="225"/>
    </location>
</feature>
<dbReference type="InterPro" id="IPR036735">
    <property type="entry name" value="NGN_dom_sf"/>
</dbReference>
<sequence length="297" mass="32343">MSDNVAADAAVNESPAAASSPDLTADGSGDAEVAAAESLPVPDGSHVSEEAAEIVAGESAGAVVSEDRAAVSEDVEGEVPPHSEGDVDSAEEVPENKKKWYAIKVQSGREDTIKAAILRKIAIEGLEDVFGQIMVPVEKVIEKKAVKVKDKKTGEYNTVERKVERKVKKFQGYIFAELEFNDRLLYLIRETSGVGDFLKLRPRPNDTPVPEPMSDAEVKQMLGEKVGPEKGPTKVKVDFEKGDRVRIKEGSFKDSEGDVKDVILPKDPTDPPKVIVTVTFWGRPLDVELEYWQVTKA</sequence>
<accession>A0A2Z3GXB6</accession>
<protein>
    <recommendedName>
        <fullName evidence="9">Transcription termination/antitermination protein NusG</fullName>
    </recommendedName>
</protein>
<dbReference type="SMART" id="SM00739">
    <property type="entry name" value="KOW"/>
    <property type="match status" value="1"/>
</dbReference>
<reference evidence="7 8" key="1">
    <citation type="submission" date="2018-01" db="EMBL/GenBank/DDBJ databases">
        <title>G. obscuriglobus.</title>
        <authorList>
            <person name="Franke J."/>
            <person name="Blomberg W."/>
            <person name="Selmecki A."/>
        </authorList>
    </citation>
    <scope>NUCLEOTIDE SEQUENCE [LARGE SCALE GENOMIC DNA]</scope>
    <source>
        <strain evidence="7 8">DSM 5831</strain>
    </source>
</reference>
<evidence type="ECO:0000259" key="5">
    <source>
        <dbReference type="SMART" id="SM00738"/>
    </source>
</evidence>
<dbReference type="CDD" id="cd09891">
    <property type="entry name" value="NGN_Bact_1"/>
    <property type="match status" value="1"/>
</dbReference>
<gene>
    <name evidence="7" type="ORF">C1280_06215</name>
</gene>
<dbReference type="SUPFAM" id="SSF82679">
    <property type="entry name" value="N-utilization substance G protein NusG, N-terminal domain"/>
    <property type="match status" value="1"/>
</dbReference>
<dbReference type="Pfam" id="PF02357">
    <property type="entry name" value="NusG"/>
    <property type="match status" value="1"/>
</dbReference>
<feature type="domain" description="KOW" evidence="6">
    <location>
        <begin position="238"/>
        <end position="265"/>
    </location>
</feature>
<feature type="region of interest" description="Disordered" evidence="4">
    <location>
        <begin position="1"/>
        <end position="93"/>
    </location>
</feature>
<keyword evidence="2" id="KW-0805">Transcription regulation</keyword>
<dbReference type="SUPFAM" id="SSF50104">
    <property type="entry name" value="Translation proteins SH3-like domain"/>
    <property type="match status" value="1"/>
</dbReference>
<dbReference type="SMART" id="SM00738">
    <property type="entry name" value="NGN"/>
    <property type="match status" value="1"/>
</dbReference>
<dbReference type="EMBL" id="CP025958">
    <property type="protein sequence ID" value="AWM36652.1"/>
    <property type="molecule type" value="Genomic_DNA"/>
</dbReference>
<dbReference type="AlphaFoldDB" id="A0A2Z3GXB6"/>
<dbReference type="GO" id="GO:0006354">
    <property type="term" value="P:DNA-templated transcription elongation"/>
    <property type="evidence" value="ECO:0007669"/>
    <property type="project" value="InterPro"/>
</dbReference>
<dbReference type="InterPro" id="IPR005824">
    <property type="entry name" value="KOW"/>
</dbReference>
<organism evidence="7 8">
    <name type="scientific">Gemmata obscuriglobus</name>
    <dbReference type="NCBI Taxonomy" id="114"/>
    <lineage>
        <taxon>Bacteria</taxon>
        <taxon>Pseudomonadati</taxon>
        <taxon>Planctomycetota</taxon>
        <taxon>Planctomycetia</taxon>
        <taxon>Gemmatales</taxon>
        <taxon>Gemmataceae</taxon>
        <taxon>Gemmata</taxon>
    </lineage>
</organism>
<dbReference type="RefSeq" id="WP_081471640.1">
    <property type="nucleotide sequence ID" value="NZ_CP025958.1"/>
</dbReference>
<dbReference type="Gene3D" id="2.30.30.30">
    <property type="match status" value="1"/>
</dbReference>